<comment type="caution">
    <text evidence="4">The sequence shown here is derived from an EMBL/GenBank/DDBJ whole genome shotgun (WGS) entry which is preliminary data.</text>
</comment>
<proteinExistence type="inferred from homology"/>
<dbReference type="GO" id="GO:0004719">
    <property type="term" value="F:protein-L-isoaspartate (D-aspartate) O-methyltransferase activity"/>
    <property type="evidence" value="ECO:0007669"/>
    <property type="project" value="InterPro"/>
</dbReference>
<dbReference type="InterPro" id="IPR029063">
    <property type="entry name" value="SAM-dependent_MTases_sf"/>
</dbReference>
<organism evidence="4 5">
    <name type="scientific">Thalassiosira oceanica</name>
    <name type="common">Marine diatom</name>
    <dbReference type="NCBI Taxonomy" id="159749"/>
    <lineage>
        <taxon>Eukaryota</taxon>
        <taxon>Sar</taxon>
        <taxon>Stramenopiles</taxon>
        <taxon>Ochrophyta</taxon>
        <taxon>Bacillariophyta</taxon>
        <taxon>Coscinodiscophyceae</taxon>
        <taxon>Thalassiosirophycidae</taxon>
        <taxon>Thalassiosirales</taxon>
        <taxon>Thalassiosiraceae</taxon>
        <taxon>Thalassiosira</taxon>
    </lineage>
</organism>
<feature type="region of interest" description="Disordered" evidence="3">
    <location>
        <begin position="536"/>
        <end position="632"/>
    </location>
</feature>
<reference evidence="4 5" key="1">
    <citation type="journal article" date="2012" name="Genome Biol.">
        <title>Genome and low-iron response of an oceanic diatom adapted to chronic iron limitation.</title>
        <authorList>
            <person name="Lommer M."/>
            <person name="Specht M."/>
            <person name="Roy A.S."/>
            <person name="Kraemer L."/>
            <person name="Andreson R."/>
            <person name="Gutowska M.A."/>
            <person name="Wolf J."/>
            <person name="Bergner S.V."/>
            <person name="Schilhabel M.B."/>
            <person name="Klostermeier U.C."/>
            <person name="Beiko R.G."/>
            <person name="Rosenstiel P."/>
            <person name="Hippler M."/>
            <person name="Laroche J."/>
        </authorList>
    </citation>
    <scope>NUCLEOTIDE SEQUENCE [LARGE SCALE GENOMIC DNA]</scope>
    <source>
        <strain evidence="4 5">CCMP1005</strain>
    </source>
</reference>
<dbReference type="GO" id="GO:0005737">
    <property type="term" value="C:cytoplasm"/>
    <property type="evidence" value="ECO:0007669"/>
    <property type="project" value="TreeGrafter"/>
</dbReference>
<evidence type="ECO:0000256" key="2">
    <source>
        <dbReference type="SAM" id="Coils"/>
    </source>
</evidence>
<dbReference type="Pfam" id="PF01135">
    <property type="entry name" value="PCMT"/>
    <property type="match status" value="1"/>
</dbReference>
<keyword evidence="5" id="KW-1185">Reference proteome</keyword>
<accession>K0RBN9</accession>
<dbReference type="PANTHER" id="PTHR11579:SF9">
    <property type="entry name" value="PROTEIN-L-ISOASPARTATE O-METHYLTRANSFERASE"/>
    <property type="match status" value="1"/>
</dbReference>
<feature type="compositionally biased region" description="Acidic residues" evidence="3">
    <location>
        <begin position="579"/>
        <end position="610"/>
    </location>
</feature>
<dbReference type="PANTHER" id="PTHR11579">
    <property type="entry name" value="PROTEIN-L-ISOASPARTATE O-METHYLTRANSFERASE"/>
    <property type="match status" value="1"/>
</dbReference>
<dbReference type="InterPro" id="IPR000682">
    <property type="entry name" value="PCMT"/>
</dbReference>
<dbReference type="OrthoDB" id="10257972at2759"/>
<feature type="region of interest" description="Disordered" evidence="3">
    <location>
        <begin position="69"/>
        <end position="88"/>
    </location>
</feature>
<protein>
    <recommendedName>
        <fullName evidence="6">Protein-L-isoaspartate O-methyltransferase</fullName>
    </recommendedName>
</protein>
<keyword evidence="2" id="KW-0175">Coiled coil</keyword>
<dbReference type="SUPFAM" id="SSF53335">
    <property type="entry name" value="S-adenosyl-L-methionine-dependent methyltransferases"/>
    <property type="match status" value="1"/>
</dbReference>
<evidence type="ECO:0008006" key="6">
    <source>
        <dbReference type="Google" id="ProtNLM"/>
    </source>
</evidence>
<dbReference type="AlphaFoldDB" id="K0RBN9"/>
<evidence type="ECO:0000256" key="3">
    <source>
        <dbReference type="SAM" id="MobiDB-lite"/>
    </source>
</evidence>
<sequence length="632" mass="70206">MLIEYEHYPKTIFFAPQTRLPLNLANPSRDELRLRVRCPIAMEEEEAKNAYVGSECKATLHCSIDQFSIENTSPAPPEPRETDAEASTITPSASAELSTKKAHLLASEHSSTFNSDTMAWRSSGSNNAEMVNKLKWLRLYRCLSQGNESLAHSDQPLKEGNVHISAPHIYGSALEALDLVPDSSTSFLNVGSGTGYISCVVAHILGPNSLNYGVELHSDVVEHCLKCVSKWRPNTVQEKDGVSTIHFNDDTPDIQIIKGNGLNIQKDRGECVAGFDRIYIGASIDKDELTSLTEMLSPGGILVGPVEDELVKVMRVGIVGLETEGDQSVGSSSGLSQEYTSQILSGVRFAPLIPSPIKTIIPSQEWSPSLQTGYPSEYKQATMQLMLCSSSELVQPPPKILSREERFNAAAMLPKSIWFHILSYTHRKWFEPDLDENEYLKRRLQEEKAKVANAQRKQREAEERCRAADRERVVYRLLARRWQSRLNMVLSQNDNQVAHAQDQAAEELTYLLDTAGSVSNITSLAALRGLLQELSGQYDSDDDDDEEANGEETSDAEEEHGAMEDDEMEEAHQDFSSNLEEDLLELFEGDEASESDGDLSEDESVEMEDVEALKNLRSSDQPRSVSISSDDL</sequence>
<dbReference type="OMA" id="THRKWFE"/>
<dbReference type="EMBL" id="AGNL01047714">
    <property type="protein sequence ID" value="EJK46506.1"/>
    <property type="molecule type" value="Genomic_DNA"/>
</dbReference>
<evidence type="ECO:0000313" key="4">
    <source>
        <dbReference type="EMBL" id="EJK46506.1"/>
    </source>
</evidence>
<evidence type="ECO:0000256" key="1">
    <source>
        <dbReference type="ARBA" id="ARBA00005369"/>
    </source>
</evidence>
<dbReference type="CDD" id="cd02440">
    <property type="entry name" value="AdoMet_MTases"/>
    <property type="match status" value="1"/>
</dbReference>
<evidence type="ECO:0000313" key="5">
    <source>
        <dbReference type="Proteomes" id="UP000266841"/>
    </source>
</evidence>
<dbReference type="eggNOG" id="KOG1661">
    <property type="taxonomic scope" value="Eukaryota"/>
</dbReference>
<gene>
    <name evidence="4" type="ORF">THAOC_34824</name>
</gene>
<comment type="similarity">
    <text evidence="1">Belongs to the methyltransferase superfamily. L-isoaspartyl/D-aspartyl protein methyltransferase family.</text>
</comment>
<dbReference type="Gene3D" id="3.40.50.150">
    <property type="entry name" value="Vaccinia Virus protein VP39"/>
    <property type="match status" value="1"/>
</dbReference>
<dbReference type="Proteomes" id="UP000266841">
    <property type="component" value="Unassembled WGS sequence"/>
</dbReference>
<name>K0RBN9_THAOC</name>
<feature type="compositionally biased region" description="Acidic residues" evidence="3">
    <location>
        <begin position="539"/>
        <end position="569"/>
    </location>
</feature>
<feature type="compositionally biased region" description="Polar residues" evidence="3">
    <location>
        <begin position="616"/>
        <end position="632"/>
    </location>
</feature>
<feature type="coiled-coil region" evidence="2">
    <location>
        <begin position="437"/>
        <end position="471"/>
    </location>
</feature>